<dbReference type="GO" id="GO:0005819">
    <property type="term" value="C:spindle"/>
    <property type="evidence" value="ECO:0007669"/>
    <property type="project" value="UniProtKB-SubCell"/>
</dbReference>
<keyword evidence="5" id="KW-0206">Cytoskeleton</keyword>
<evidence type="ECO:0000256" key="1">
    <source>
        <dbReference type="ARBA" id="ARBA00004123"/>
    </source>
</evidence>
<evidence type="ECO:0000256" key="4">
    <source>
        <dbReference type="ARBA" id="ARBA00022490"/>
    </source>
</evidence>
<dbReference type="GO" id="GO:0005634">
    <property type="term" value="C:nucleus"/>
    <property type="evidence" value="ECO:0007669"/>
    <property type="project" value="UniProtKB-SubCell"/>
</dbReference>
<keyword evidence="6" id="KW-0539">Nucleus</keyword>
<evidence type="ECO:0000256" key="6">
    <source>
        <dbReference type="ARBA" id="ARBA00023242"/>
    </source>
</evidence>
<keyword evidence="4" id="KW-0963">Cytoplasm</keyword>
<protein>
    <submittedName>
        <fullName evidence="9">INCENP_ARK-bind domain-containing protein</fullName>
    </submittedName>
</protein>
<evidence type="ECO:0000313" key="8">
    <source>
        <dbReference type="Proteomes" id="UP000046395"/>
    </source>
</evidence>
<dbReference type="WBParaSite" id="TMUE_3000014008.1">
    <property type="protein sequence ID" value="TMUE_3000014008.1"/>
    <property type="gene ID" value="WBGene00302095"/>
</dbReference>
<feature type="domain" description="Inner centromere protein ARK-binding" evidence="7">
    <location>
        <begin position="38"/>
        <end position="84"/>
    </location>
</feature>
<evidence type="ECO:0000256" key="3">
    <source>
        <dbReference type="ARBA" id="ARBA00010042"/>
    </source>
</evidence>
<name>A0A5S6R3K6_TRIMR</name>
<comment type="similarity">
    <text evidence="3">Belongs to the INCENP family.</text>
</comment>
<sequence>MSRNLVAEQSVVQKLNGTSTCSQRSTTCSNYEITIRDTSSDDDDDDEHLAKAHKHVPSWAQEKQLEMAFVAQMRTADPARIFAECRISEDSFSRSANINESIHAFDEFEQRPDTTPPSVEACCLKAVVVNGSAEKENVVCDEGSIIPDDSISCEDELVSIDDGSQRMVKGR</sequence>
<keyword evidence="8" id="KW-1185">Reference proteome</keyword>
<proteinExistence type="inferred from homology"/>
<comment type="subcellular location">
    <subcellularLocation>
        <location evidence="2">Cytoplasm</location>
        <location evidence="2">Cytoskeleton</location>
        <location evidence="2">Spindle</location>
    </subcellularLocation>
    <subcellularLocation>
        <location evidence="1">Nucleus</location>
    </subcellularLocation>
</comment>
<dbReference type="Pfam" id="PF03941">
    <property type="entry name" value="INCENP_ARK-bind"/>
    <property type="match status" value="1"/>
</dbReference>
<organism evidence="8 9">
    <name type="scientific">Trichuris muris</name>
    <name type="common">Mouse whipworm</name>
    <dbReference type="NCBI Taxonomy" id="70415"/>
    <lineage>
        <taxon>Eukaryota</taxon>
        <taxon>Metazoa</taxon>
        <taxon>Ecdysozoa</taxon>
        <taxon>Nematoda</taxon>
        <taxon>Enoplea</taxon>
        <taxon>Dorylaimia</taxon>
        <taxon>Trichinellida</taxon>
        <taxon>Trichuridae</taxon>
        <taxon>Trichuris</taxon>
    </lineage>
</organism>
<evidence type="ECO:0000259" key="7">
    <source>
        <dbReference type="Pfam" id="PF03941"/>
    </source>
</evidence>
<accession>A0A5S6R3K6</accession>
<evidence type="ECO:0000256" key="2">
    <source>
        <dbReference type="ARBA" id="ARBA00004186"/>
    </source>
</evidence>
<dbReference type="InterPro" id="IPR005635">
    <property type="entry name" value="Inner_centromere_prot_ARK-bd"/>
</dbReference>
<reference evidence="9" key="1">
    <citation type="submission" date="2019-12" db="UniProtKB">
        <authorList>
            <consortium name="WormBaseParasite"/>
        </authorList>
    </citation>
    <scope>IDENTIFICATION</scope>
</reference>
<dbReference type="AlphaFoldDB" id="A0A5S6R3K6"/>
<dbReference type="Proteomes" id="UP000046395">
    <property type="component" value="Unassembled WGS sequence"/>
</dbReference>
<evidence type="ECO:0000313" key="9">
    <source>
        <dbReference type="WBParaSite" id="TMUE_3000014008.1"/>
    </source>
</evidence>
<evidence type="ECO:0000256" key="5">
    <source>
        <dbReference type="ARBA" id="ARBA00023212"/>
    </source>
</evidence>